<evidence type="ECO:0000313" key="3">
    <source>
        <dbReference type="Proteomes" id="UP001611450"/>
    </source>
</evidence>
<evidence type="ECO:0000313" key="2">
    <source>
        <dbReference type="EMBL" id="MFI2321230.1"/>
    </source>
</evidence>
<dbReference type="EMBL" id="JBIRXV010000002">
    <property type="protein sequence ID" value="MFI2321230.1"/>
    <property type="molecule type" value="Genomic_DNA"/>
</dbReference>
<keyword evidence="3" id="KW-1185">Reference proteome</keyword>
<feature type="region of interest" description="Disordered" evidence="1">
    <location>
        <begin position="21"/>
        <end position="50"/>
    </location>
</feature>
<feature type="non-terminal residue" evidence="2">
    <location>
        <position position="1"/>
    </location>
</feature>
<comment type="caution">
    <text evidence="2">The sequence shown here is derived from an EMBL/GenBank/DDBJ whole genome shotgun (WGS) entry which is preliminary data.</text>
</comment>
<name>A0ABW7WE27_9NOCA</name>
<proteinExistence type="predicted"/>
<dbReference type="Proteomes" id="UP001611450">
    <property type="component" value="Unassembled WGS sequence"/>
</dbReference>
<accession>A0ABW7WE27</accession>
<gene>
    <name evidence="2" type="ORF">ACH47G_12110</name>
</gene>
<evidence type="ECO:0000256" key="1">
    <source>
        <dbReference type="SAM" id="MobiDB-lite"/>
    </source>
</evidence>
<sequence length="50" mass="5504">SGYHPDYLEFVAAELNNRPRKRLGWRSPAEAPEQLLSEPDSNPPGVALAS</sequence>
<protein>
    <submittedName>
        <fullName evidence="2">IS30 family transposase</fullName>
    </submittedName>
</protein>
<organism evidence="2 3">
    <name type="scientific">Nocardia beijingensis</name>
    <dbReference type="NCBI Taxonomy" id="95162"/>
    <lineage>
        <taxon>Bacteria</taxon>
        <taxon>Bacillati</taxon>
        <taxon>Actinomycetota</taxon>
        <taxon>Actinomycetes</taxon>
        <taxon>Mycobacteriales</taxon>
        <taxon>Nocardiaceae</taxon>
        <taxon>Nocardia</taxon>
    </lineage>
</organism>
<reference evidence="2 3" key="1">
    <citation type="submission" date="2024-10" db="EMBL/GenBank/DDBJ databases">
        <title>The Natural Products Discovery Center: Release of the First 8490 Sequenced Strains for Exploring Actinobacteria Biosynthetic Diversity.</title>
        <authorList>
            <person name="Kalkreuter E."/>
            <person name="Kautsar S.A."/>
            <person name="Yang D."/>
            <person name="Bader C.D."/>
            <person name="Teijaro C.N."/>
            <person name="Fluegel L."/>
            <person name="Davis C.M."/>
            <person name="Simpson J.R."/>
            <person name="Lauterbach L."/>
            <person name="Steele A.D."/>
            <person name="Gui C."/>
            <person name="Meng S."/>
            <person name="Li G."/>
            <person name="Viehrig K."/>
            <person name="Ye F."/>
            <person name="Su P."/>
            <person name="Kiefer A.F."/>
            <person name="Nichols A."/>
            <person name="Cepeda A.J."/>
            <person name="Yan W."/>
            <person name="Fan B."/>
            <person name="Jiang Y."/>
            <person name="Adhikari A."/>
            <person name="Zheng C.-J."/>
            <person name="Schuster L."/>
            <person name="Cowan T.M."/>
            <person name="Smanski M.J."/>
            <person name="Chevrette M.G."/>
            <person name="De Carvalho L.P.S."/>
            <person name="Shen B."/>
        </authorList>
    </citation>
    <scope>NUCLEOTIDE SEQUENCE [LARGE SCALE GENOMIC DNA]</scope>
    <source>
        <strain evidence="2 3">NPDC019626</strain>
    </source>
</reference>